<sequence length="104" mass="12180">MERDDSLTELIDLVKNIGKIYDDEGITINIDFDHNDGIIMVKYQNENSEKITCIINTNYKTINGIDTTKFWLPDYPKSQKANKKMIQLLERKGYSLSNITYRKK</sequence>
<dbReference type="AlphaFoldDB" id="A0A0F9DFT1"/>
<proteinExistence type="predicted"/>
<comment type="caution">
    <text evidence="1">The sequence shown here is derived from an EMBL/GenBank/DDBJ whole genome shotgun (WGS) entry which is preliminary data.</text>
</comment>
<accession>A0A0F9DFT1</accession>
<evidence type="ECO:0000313" key="1">
    <source>
        <dbReference type="EMBL" id="KKL16626.1"/>
    </source>
</evidence>
<name>A0A0F9DFT1_9ZZZZ</name>
<dbReference type="EMBL" id="LAZR01039588">
    <property type="protein sequence ID" value="KKL16626.1"/>
    <property type="molecule type" value="Genomic_DNA"/>
</dbReference>
<reference evidence="1" key="1">
    <citation type="journal article" date="2015" name="Nature">
        <title>Complex archaea that bridge the gap between prokaryotes and eukaryotes.</title>
        <authorList>
            <person name="Spang A."/>
            <person name="Saw J.H."/>
            <person name="Jorgensen S.L."/>
            <person name="Zaremba-Niedzwiedzka K."/>
            <person name="Martijn J."/>
            <person name="Lind A.E."/>
            <person name="van Eijk R."/>
            <person name="Schleper C."/>
            <person name="Guy L."/>
            <person name="Ettema T.J."/>
        </authorList>
    </citation>
    <scope>NUCLEOTIDE SEQUENCE</scope>
</reference>
<organism evidence="1">
    <name type="scientific">marine sediment metagenome</name>
    <dbReference type="NCBI Taxonomy" id="412755"/>
    <lineage>
        <taxon>unclassified sequences</taxon>
        <taxon>metagenomes</taxon>
        <taxon>ecological metagenomes</taxon>
    </lineage>
</organism>
<gene>
    <name evidence="1" type="ORF">LCGC14_2493690</name>
</gene>
<protein>
    <submittedName>
        <fullName evidence="1">Uncharacterized protein</fullName>
    </submittedName>
</protein>